<accession>A0A6G1HHM4</accession>
<dbReference type="OrthoDB" id="3911301at2759"/>
<proteinExistence type="predicted"/>
<gene>
    <name evidence="1" type="ORF">EJ06DRAFT_268208</name>
</gene>
<protein>
    <submittedName>
        <fullName evidence="1">Uncharacterized protein</fullName>
    </submittedName>
</protein>
<organism evidence="1 2">
    <name type="scientific">Trichodelitschia bisporula</name>
    <dbReference type="NCBI Taxonomy" id="703511"/>
    <lineage>
        <taxon>Eukaryota</taxon>
        <taxon>Fungi</taxon>
        <taxon>Dikarya</taxon>
        <taxon>Ascomycota</taxon>
        <taxon>Pezizomycotina</taxon>
        <taxon>Dothideomycetes</taxon>
        <taxon>Dothideomycetes incertae sedis</taxon>
        <taxon>Phaeotrichales</taxon>
        <taxon>Phaeotrichaceae</taxon>
        <taxon>Trichodelitschia</taxon>
    </lineage>
</organism>
<keyword evidence="2" id="KW-1185">Reference proteome</keyword>
<evidence type="ECO:0000313" key="2">
    <source>
        <dbReference type="Proteomes" id="UP000799640"/>
    </source>
</evidence>
<dbReference type="EMBL" id="ML996713">
    <property type="protein sequence ID" value="KAF2395563.1"/>
    <property type="molecule type" value="Genomic_DNA"/>
</dbReference>
<evidence type="ECO:0000313" key="1">
    <source>
        <dbReference type="EMBL" id="KAF2395563.1"/>
    </source>
</evidence>
<name>A0A6G1HHM4_9PEZI</name>
<dbReference type="AlphaFoldDB" id="A0A6G1HHM4"/>
<sequence>MIKARSLLTSSLLSHSSTHQLQYFCHIELYLSLTLLCSRLLYINTVSLATFHSGSRPQAPNPLLPLPHATILSKHFVSTHRRLVASKSKDGHSKNPASSAHPYRVINLSHRSDHSSTALHLRASVPTTMFSCVNYERGCRGRTNQNQGRCGDCIALNIASSSRASSNASSASGYSPMSGAFASLASLQGSGQQGGA</sequence>
<reference evidence="1" key="1">
    <citation type="journal article" date="2020" name="Stud. Mycol.">
        <title>101 Dothideomycetes genomes: a test case for predicting lifestyles and emergence of pathogens.</title>
        <authorList>
            <person name="Haridas S."/>
            <person name="Albert R."/>
            <person name="Binder M."/>
            <person name="Bloem J."/>
            <person name="Labutti K."/>
            <person name="Salamov A."/>
            <person name="Andreopoulos B."/>
            <person name="Baker S."/>
            <person name="Barry K."/>
            <person name="Bills G."/>
            <person name="Bluhm B."/>
            <person name="Cannon C."/>
            <person name="Castanera R."/>
            <person name="Culley D."/>
            <person name="Daum C."/>
            <person name="Ezra D."/>
            <person name="Gonzalez J."/>
            <person name="Henrissat B."/>
            <person name="Kuo A."/>
            <person name="Liang C."/>
            <person name="Lipzen A."/>
            <person name="Lutzoni F."/>
            <person name="Magnuson J."/>
            <person name="Mondo S."/>
            <person name="Nolan M."/>
            <person name="Ohm R."/>
            <person name="Pangilinan J."/>
            <person name="Park H.-J."/>
            <person name="Ramirez L."/>
            <person name="Alfaro M."/>
            <person name="Sun H."/>
            <person name="Tritt A."/>
            <person name="Yoshinaga Y."/>
            <person name="Zwiers L.-H."/>
            <person name="Turgeon B."/>
            <person name="Goodwin S."/>
            <person name="Spatafora J."/>
            <person name="Crous P."/>
            <person name="Grigoriev I."/>
        </authorList>
    </citation>
    <scope>NUCLEOTIDE SEQUENCE</scope>
    <source>
        <strain evidence="1">CBS 262.69</strain>
    </source>
</reference>
<dbReference type="Proteomes" id="UP000799640">
    <property type="component" value="Unassembled WGS sequence"/>
</dbReference>